<comment type="caution">
    <text evidence="1">The sequence shown here is derived from an EMBL/GenBank/DDBJ whole genome shotgun (WGS) entry which is preliminary data.</text>
</comment>
<organism evidence="1 2">
    <name type="scientific">Zingiber officinale</name>
    <name type="common">Ginger</name>
    <name type="synonym">Amomum zingiber</name>
    <dbReference type="NCBI Taxonomy" id="94328"/>
    <lineage>
        <taxon>Eukaryota</taxon>
        <taxon>Viridiplantae</taxon>
        <taxon>Streptophyta</taxon>
        <taxon>Embryophyta</taxon>
        <taxon>Tracheophyta</taxon>
        <taxon>Spermatophyta</taxon>
        <taxon>Magnoliopsida</taxon>
        <taxon>Liliopsida</taxon>
        <taxon>Zingiberales</taxon>
        <taxon>Zingiberaceae</taxon>
        <taxon>Zingiber</taxon>
    </lineage>
</organism>
<gene>
    <name evidence="1" type="ORF">ZIOFF_049048</name>
</gene>
<dbReference type="AlphaFoldDB" id="A0A8J5KUT4"/>
<proteinExistence type="predicted"/>
<dbReference type="PANTHER" id="PTHR33834:SF4">
    <property type="entry name" value="SIGNALING PEPTIDE TAXIMIN 2"/>
    <property type="match status" value="1"/>
</dbReference>
<name>A0A8J5KUT4_ZINOF</name>
<protein>
    <submittedName>
        <fullName evidence="1">Uncharacterized protein</fullName>
    </submittedName>
</protein>
<keyword evidence="2" id="KW-1185">Reference proteome</keyword>
<dbReference type="EMBL" id="JACMSC010000013">
    <property type="protein sequence ID" value="KAG6494030.1"/>
    <property type="molecule type" value="Genomic_DNA"/>
</dbReference>
<sequence length="116" mass="12290">MDDCCRPLAFLLGLPFAVLSLALSLVGAVVWLVGCPSLSLSLPFPVFPRNILLNTSSLSPLSDLIVVQQCALASFRSVISCLCPCCCCCVSVANAAVDLIQLPVSVMQCFVRQIPC</sequence>
<dbReference type="Proteomes" id="UP000734854">
    <property type="component" value="Unassembled WGS sequence"/>
</dbReference>
<evidence type="ECO:0000313" key="1">
    <source>
        <dbReference type="EMBL" id="KAG6494030.1"/>
    </source>
</evidence>
<evidence type="ECO:0000313" key="2">
    <source>
        <dbReference type="Proteomes" id="UP000734854"/>
    </source>
</evidence>
<reference evidence="1 2" key="1">
    <citation type="submission" date="2020-08" db="EMBL/GenBank/DDBJ databases">
        <title>Plant Genome Project.</title>
        <authorList>
            <person name="Zhang R.-G."/>
        </authorList>
    </citation>
    <scope>NUCLEOTIDE SEQUENCE [LARGE SCALE GENOMIC DNA]</scope>
    <source>
        <tissue evidence="1">Rhizome</tissue>
    </source>
</reference>
<dbReference type="PROSITE" id="PS51257">
    <property type="entry name" value="PROKAR_LIPOPROTEIN"/>
    <property type="match status" value="1"/>
</dbReference>
<dbReference type="PANTHER" id="PTHR33834">
    <property type="entry name" value="SIGNALING PEPTIDE TAXIMIN 2"/>
    <property type="match status" value="1"/>
</dbReference>
<accession>A0A8J5KUT4</accession>
<dbReference type="InterPro" id="IPR055283">
    <property type="entry name" value="TAXIMIN_1/2"/>
</dbReference>